<accession>A0ABU9C7E1</accession>
<reference evidence="5 6" key="1">
    <citation type="submission" date="2024-04" db="EMBL/GenBank/DDBJ databases">
        <title>Novel species of the genus Ideonella isolated from streams.</title>
        <authorList>
            <person name="Lu H."/>
        </authorList>
    </citation>
    <scope>NUCLEOTIDE SEQUENCE [LARGE SCALE GENOMIC DNA]</scope>
    <source>
        <strain evidence="5 6">LYT19W</strain>
    </source>
</reference>
<evidence type="ECO:0000256" key="3">
    <source>
        <dbReference type="ARBA" id="ARBA00023163"/>
    </source>
</evidence>
<keyword evidence="2" id="KW-0238">DNA-binding</keyword>
<keyword evidence="3" id="KW-0804">Transcription</keyword>
<keyword evidence="6" id="KW-1185">Reference proteome</keyword>
<name>A0ABU9C7E1_9BURK</name>
<dbReference type="PANTHER" id="PTHR46796:SF12">
    <property type="entry name" value="HTH-TYPE DNA-BINDING TRANSCRIPTIONAL ACTIVATOR EUTR"/>
    <property type="match status" value="1"/>
</dbReference>
<dbReference type="InterPro" id="IPR009057">
    <property type="entry name" value="Homeodomain-like_sf"/>
</dbReference>
<gene>
    <name evidence="5" type="ORF">AACH00_07525</name>
</gene>
<dbReference type="InterPro" id="IPR018060">
    <property type="entry name" value="HTH_AraC"/>
</dbReference>
<dbReference type="RefSeq" id="WP_341398476.1">
    <property type="nucleotide sequence ID" value="NZ_JBBUTI010000005.1"/>
</dbReference>
<evidence type="ECO:0000313" key="6">
    <source>
        <dbReference type="Proteomes" id="UP001379945"/>
    </source>
</evidence>
<dbReference type="SUPFAM" id="SSF46689">
    <property type="entry name" value="Homeodomain-like"/>
    <property type="match status" value="1"/>
</dbReference>
<dbReference type="PROSITE" id="PS01124">
    <property type="entry name" value="HTH_ARAC_FAMILY_2"/>
    <property type="match status" value="1"/>
</dbReference>
<proteinExistence type="predicted"/>
<feature type="domain" description="HTH araC/xylS-type" evidence="4">
    <location>
        <begin position="396"/>
        <end position="496"/>
    </location>
</feature>
<protein>
    <submittedName>
        <fullName evidence="5">AraC family transcriptional regulator</fullName>
    </submittedName>
</protein>
<dbReference type="InterPro" id="IPR050204">
    <property type="entry name" value="AraC_XylS_family_regulators"/>
</dbReference>
<comment type="caution">
    <text evidence="5">The sequence shown here is derived from an EMBL/GenBank/DDBJ whole genome shotgun (WGS) entry which is preliminary data.</text>
</comment>
<dbReference type="SMART" id="SM00342">
    <property type="entry name" value="HTH_ARAC"/>
    <property type="match status" value="1"/>
</dbReference>
<evidence type="ECO:0000313" key="5">
    <source>
        <dbReference type="EMBL" id="MEK8046185.1"/>
    </source>
</evidence>
<dbReference type="EMBL" id="JBBUTI010000005">
    <property type="protein sequence ID" value="MEK8046185.1"/>
    <property type="molecule type" value="Genomic_DNA"/>
</dbReference>
<keyword evidence="1" id="KW-0805">Transcription regulation</keyword>
<dbReference type="Proteomes" id="UP001379945">
    <property type="component" value="Unassembled WGS sequence"/>
</dbReference>
<sequence>MSSAHIHLLDRIHSLPEAIELTSSTVQALYSALQVHPDLDAPSRLQAEWLLARRLSDTGHVSAVMQMWHGVQRTARLADAADVWRVAGCQLARCESLAGNHVTAVSHFIAALSVVPKASQLPMSDPRVLCDLAFLFDGLGEHEAAHRIFDAAMGQSVGLVEVGWIWWPFSLVRRIQALGHLLPFDLPMSPLLESSASQHKALCSTLQAVLKVLAPVQPVPGGVADERLTRGLRLVERVVATGALSPLLALRLDNAVWARASDHWAPQMLNSATVTAHMLAGHHDQALAVARHTMDWVASRGHASGYPEWLLDLVRAHWGQGDHQTAQAVFKRQRGVEQARARERIEAVRLLREFLQGVTGMAHWLSPPPPQSGHIASEPAPGSVRPTSVLHARAIERAVVLMSQHLEHPLSLEELCRRAGASERSLQHAFQRVYNQAPTAYYRRLRIDGFRRALMAQGGHVPIHQLAAQFGFNHAATLVRVYRQEFGELPSDTLREAMLRPGATGGRKDAE</sequence>
<evidence type="ECO:0000256" key="2">
    <source>
        <dbReference type="ARBA" id="ARBA00023125"/>
    </source>
</evidence>
<dbReference type="Pfam" id="PF12833">
    <property type="entry name" value="HTH_18"/>
    <property type="match status" value="1"/>
</dbReference>
<dbReference type="PANTHER" id="PTHR46796">
    <property type="entry name" value="HTH-TYPE TRANSCRIPTIONAL ACTIVATOR RHAS-RELATED"/>
    <property type="match status" value="1"/>
</dbReference>
<dbReference type="Gene3D" id="1.10.10.60">
    <property type="entry name" value="Homeodomain-like"/>
    <property type="match status" value="1"/>
</dbReference>
<evidence type="ECO:0000256" key="1">
    <source>
        <dbReference type="ARBA" id="ARBA00023015"/>
    </source>
</evidence>
<organism evidence="5 6">
    <name type="scientific">Ideonella margarita</name>
    <dbReference type="NCBI Taxonomy" id="2984191"/>
    <lineage>
        <taxon>Bacteria</taxon>
        <taxon>Pseudomonadati</taxon>
        <taxon>Pseudomonadota</taxon>
        <taxon>Betaproteobacteria</taxon>
        <taxon>Burkholderiales</taxon>
        <taxon>Sphaerotilaceae</taxon>
        <taxon>Ideonella</taxon>
    </lineage>
</organism>
<evidence type="ECO:0000259" key="4">
    <source>
        <dbReference type="PROSITE" id="PS01124"/>
    </source>
</evidence>